<keyword evidence="3" id="KW-1185">Reference proteome</keyword>
<comment type="caution">
    <text evidence="2">The sequence shown here is derived from an EMBL/GenBank/DDBJ whole genome shotgun (WGS) entry which is preliminary data.</text>
</comment>
<feature type="region of interest" description="Disordered" evidence="1">
    <location>
        <begin position="113"/>
        <end position="147"/>
    </location>
</feature>
<dbReference type="Proteomes" id="UP000807504">
    <property type="component" value="Unassembled WGS sequence"/>
</dbReference>
<accession>A0A8T0FED0</accession>
<evidence type="ECO:0000313" key="2">
    <source>
        <dbReference type="EMBL" id="KAF8787640.1"/>
    </source>
</evidence>
<gene>
    <name evidence="2" type="ORF">HNY73_009218</name>
</gene>
<evidence type="ECO:0000256" key="1">
    <source>
        <dbReference type="SAM" id="MobiDB-lite"/>
    </source>
</evidence>
<proteinExistence type="predicted"/>
<protein>
    <submittedName>
        <fullName evidence="2">Adult-specific rigid cuticular protein 15.7 like protein</fullName>
    </submittedName>
</protein>
<reference evidence="2" key="2">
    <citation type="submission" date="2020-06" db="EMBL/GenBank/DDBJ databases">
        <authorList>
            <person name="Sheffer M."/>
        </authorList>
    </citation>
    <scope>NUCLEOTIDE SEQUENCE</scope>
</reference>
<name>A0A8T0FED0_ARGBR</name>
<dbReference type="AlphaFoldDB" id="A0A8T0FED0"/>
<reference evidence="2" key="1">
    <citation type="journal article" date="2020" name="bioRxiv">
        <title>Chromosome-level reference genome of the European wasp spider Argiope bruennichi: a resource for studies on range expansion and evolutionary adaptation.</title>
        <authorList>
            <person name="Sheffer M.M."/>
            <person name="Hoppe A."/>
            <person name="Krehenwinkel H."/>
            <person name="Uhl G."/>
            <person name="Kuss A.W."/>
            <person name="Jensen L."/>
            <person name="Jensen C."/>
            <person name="Gillespie R.G."/>
            <person name="Hoff K.J."/>
            <person name="Prost S."/>
        </authorList>
    </citation>
    <scope>NUCLEOTIDE SEQUENCE</scope>
</reference>
<sequence>MLNCDVRGGNCFKVVIVCDAFAVAMDLNRWHISSALESATELDSRCCYRLRCFCSSPWISHRCTYRQHWSQQQSSDSRCFGNSLSTTESKMVLVLPILELKFGDAPGNKKGTYTIADIDGRARESTTSPTGPLGSQPPSRPTNPERCQRSSCALIASPYAGPVPPRRNHVAPSCPCSRCRPSKTLLPSLMGGIIGHGVLLVLDTEPAFMERNR</sequence>
<evidence type="ECO:0000313" key="3">
    <source>
        <dbReference type="Proteomes" id="UP000807504"/>
    </source>
</evidence>
<dbReference type="EMBL" id="JABXBU010000015">
    <property type="protein sequence ID" value="KAF8787640.1"/>
    <property type="molecule type" value="Genomic_DNA"/>
</dbReference>
<organism evidence="2 3">
    <name type="scientific">Argiope bruennichi</name>
    <name type="common">Wasp spider</name>
    <name type="synonym">Aranea bruennichi</name>
    <dbReference type="NCBI Taxonomy" id="94029"/>
    <lineage>
        <taxon>Eukaryota</taxon>
        <taxon>Metazoa</taxon>
        <taxon>Ecdysozoa</taxon>
        <taxon>Arthropoda</taxon>
        <taxon>Chelicerata</taxon>
        <taxon>Arachnida</taxon>
        <taxon>Araneae</taxon>
        <taxon>Araneomorphae</taxon>
        <taxon>Entelegynae</taxon>
        <taxon>Araneoidea</taxon>
        <taxon>Araneidae</taxon>
        <taxon>Argiope</taxon>
    </lineage>
</organism>